<dbReference type="RefSeq" id="XP_024583659.1">
    <property type="nucleotide sequence ID" value="XM_024718241.1"/>
</dbReference>
<dbReference type="AlphaFoldDB" id="A0A0P1AYB7"/>
<organism evidence="1 2">
    <name type="scientific">Plasmopara halstedii</name>
    <name type="common">Downy mildew of sunflower</name>
    <dbReference type="NCBI Taxonomy" id="4781"/>
    <lineage>
        <taxon>Eukaryota</taxon>
        <taxon>Sar</taxon>
        <taxon>Stramenopiles</taxon>
        <taxon>Oomycota</taxon>
        <taxon>Peronosporomycetes</taxon>
        <taxon>Peronosporales</taxon>
        <taxon>Peronosporaceae</taxon>
        <taxon>Plasmopara</taxon>
    </lineage>
</organism>
<accession>A0A0P1AYB7</accession>
<keyword evidence="2" id="KW-1185">Reference proteome</keyword>
<dbReference type="EMBL" id="CCYD01002402">
    <property type="protein sequence ID" value="CEG47290.1"/>
    <property type="molecule type" value="Genomic_DNA"/>
</dbReference>
<evidence type="ECO:0000313" key="1">
    <source>
        <dbReference type="EMBL" id="CEG47290.1"/>
    </source>
</evidence>
<evidence type="ECO:0000313" key="2">
    <source>
        <dbReference type="Proteomes" id="UP000054928"/>
    </source>
</evidence>
<reference evidence="2" key="1">
    <citation type="submission" date="2014-09" db="EMBL/GenBank/DDBJ databases">
        <authorList>
            <person name="Sharma Rahul"/>
            <person name="Thines Marco"/>
        </authorList>
    </citation>
    <scope>NUCLEOTIDE SEQUENCE [LARGE SCALE GENOMIC DNA]</scope>
</reference>
<dbReference type="Proteomes" id="UP000054928">
    <property type="component" value="Unassembled WGS sequence"/>
</dbReference>
<name>A0A0P1AYB7_PLAHL</name>
<protein>
    <submittedName>
        <fullName evidence="1">Uncharacterized protein</fullName>
    </submittedName>
</protein>
<proteinExistence type="predicted"/>
<sequence>MITEAAKDNNLKSVAEVLKRDLWSKWVNEWQLELPELGTSDNVINMKKDYWNWLRTIKRNMKEKYHPGNRYWDYDRDFNNGMILDKALLDDKFFKNIFTTIEQLNENHLGEPLDVFSMLRLLFDESSVFRLAYPPKVEDRTPHVEAVIKQLQADQELWWHQSRVRPANLLNDLDFKLDTKNSATLARFKTFVKYSVEYYTNKNVPNDTLMILSKHYGNDALNAILREATKECTPSWIWKDASGTKKDIFQIVSDPNKASLHYAWMKYMFVMIMDSPRHVFEFNDDTIKNIKMKLSDDTFAWLKEMMDTDGVGYQATKTERALVKYDA</sequence>
<dbReference type="GeneID" id="36398999"/>